<comment type="cofactor">
    <cofactor evidence="3">
        <name>Co(2+)</name>
        <dbReference type="ChEBI" id="CHEBI:48828"/>
    </cofactor>
</comment>
<dbReference type="GO" id="GO:0005737">
    <property type="term" value="C:cytoplasm"/>
    <property type="evidence" value="ECO:0007669"/>
    <property type="project" value="TreeGrafter"/>
</dbReference>
<evidence type="ECO:0000256" key="1">
    <source>
        <dbReference type="ARBA" id="ARBA00001638"/>
    </source>
</evidence>
<dbReference type="EC" id="3.1.3.89" evidence="5"/>
<evidence type="ECO:0000256" key="7">
    <source>
        <dbReference type="ARBA" id="ARBA00022801"/>
    </source>
</evidence>
<dbReference type="PANTHER" id="PTHR11845">
    <property type="entry name" value="5'-DEOXYNUCLEOTIDASE HDDC2"/>
    <property type="match status" value="1"/>
</dbReference>
<feature type="domain" description="HD" evidence="8">
    <location>
        <begin position="34"/>
        <end position="148"/>
    </location>
</feature>
<gene>
    <name evidence="9" type="ORF">FYJ60_10900</name>
</gene>
<evidence type="ECO:0000256" key="2">
    <source>
        <dbReference type="ARBA" id="ARBA00001936"/>
    </source>
</evidence>
<dbReference type="SMART" id="SM00471">
    <property type="entry name" value="HDc"/>
    <property type="match status" value="1"/>
</dbReference>
<dbReference type="Proteomes" id="UP000466864">
    <property type="component" value="Unassembled WGS sequence"/>
</dbReference>
<dbReference type="PROSITE" id="PS51831">
    <property type="entry name" value="HD"/>
    <property type="match status" value="1"/>
</dbReference>
<name>A0A7X2P9Q9_9FIRM</name>
<dbReference type="RefSeq" id="WP_154458719.1">
    <property type="nucleotide sequence ID" value="NZ_VUMV01000009.1"/>
</dbReference>
<dbReference type="EMBL" id="VUMV01000009">
    <property type="protein sequence ID" value="MST82815.1"/>
    <property type="molecule type" value="Genomic_DNA"/>
</dbReference>
<dbReference type="InterPro" id="IPR006674">
    <property type="entry name" value="HD_domain"/>
</dbReference>
<dbReference type="Pfam" id="PF12917">
    <property type="entry name" value="YfbR-like"/>
    <property type="match status" value="1"/>
</dbReference>
<protein>
    <recommendedName>
        <fullName evidence="5">5'-deoxynucleotidase</fullName>
        <ecNumber evidence="5">3.1.3.89</ecNumber>
    </recommendedName>
</protein>
<evidence type="ECO:0000256" key="6">
    <source>
        <dbReference type="ARBA" id="ARBA00022723"/>
    </source>
</evidence>
<evidence type="ECO:0000259" key="8">
    <source>
        <dbReference type="PROSITE" id="PS51831"/>
    </source>
</evidence>
<evidence type="ECO:0000256" key="5">
    <source>
        <dbReference type="ARBA" id="ARBA00012964"/>
    </source>
</evidence>
<organism evidence="9 10">
    <name type="scientific">Bilifractor porci</name>
    <dbReference type="NCBI Taxonomy" id="2606636"/>
    <lineage>
        <taxon>Bacteria</taxon>
        <taxon>Bacillati</taxon>
        <taxon>Bacillota</taxon>
        <taxon>Clostridia</taxon>
        <taxon>Lachnospirales</taxon>
        <taxon>Lachnospiraceae</taxon>
        <taxon>Bilifractor</taxon>
    </lineage>
</organism>
<proteinExistence type="predicted"/>
<comment type="subunit">
    <text evidence="4">Homodimer.</text>
</comment>
<keyword evidence="7 9" id="KW-0378">Hydrolase</keyword>
<dbReference type="AlphaFoldDB" id="A0A7X2P9Q9"/>
<dbReference type="NCBIfam" id="NF003009">
    <property type="entry name" value="PRK03826.1"/>
    <property type="match status" value="1"/>
</dbReference>
<dbReference type="Gene3D" id="1.10.3210.10">
    <property type="entry name" value="Hypothetical protein af1432"/>
    <property type="match status" value="1"/>
</dbReference>
<dbReference type="GO" id="GO:0002953">
    <property type="term" value="F:5'-deoxynucleotidase activity"/>
    <property type="evidence" value="ECO:0007669"/>
    <property type="project" value="UniProtKB-EC"/>
</dbReference>
<evidence type="ECO:0000313" key="9">
    <source>
        <dbReference type="EMBL" id="MST82815.1"/>
    </source>
</evidence>
<dbReference type="GO" id="GO:0046872">
    <property type="term" value="F:metal ion binding"/>
    <property type="evidence" value="ECO:0007669"/>
    <property type="project" value="UniProtKB-KW"/>
</dbReference>
<reference evidence="9 10" key="1">
    <citation type="submission" date="2019-08" db="EMBL/GenBank/DDBJ databases">
        <title>In-depth cultivation of the pig gut microbiome towards novel bacterial diversity and tailored functional studies.</title>
        <authorList>
            <person name="Wylensek D."/>
            <person name="Hitch T.C.A."/>
            <person name="Clavel T."/>
        </authorList>
    </citation>
    <scope>NUCLEOTIDE SEQUENCE [LARGE SCALE GENOMIC DNA]</scope>
    <source>
        <strain evidence="9 10">Oil+RF-744-WCA-WT-13</strain>
    </source>
</reference>
<dbReference type="PANTHER" id="PTHR11845:SF13">
    <property type="entry name" value="5'-DEOXYNUCLEOTIDASE HDDC2"/>
    <property type="match status" value="1"/>
</dbReference>
<sequence length="202" mass="23409">MDKKTDTWHFFATVSRMKYIERWALMRNTRPENISEHSLEVAMIGHALCIIGNVRYGKNLNAEKAALVGLYHDASEIITGDMPTPVKYSSRDIRAAYRKVEEMAENRLLEQLPEDLRPVYEKIFRPDQTEEERYLRAMVKAADKLSAYIKCLEEEKSGNTEFRTAKQTIGKAVNEMCGRYPEVRDFVEEFLPSYGKTLDELS</sequence>
<keyword evidence="10" id="KW-1185">Reference proteome</keyword>
<evidence type="ECO:0000256" key="4">
    <source>
        <dbReference type="ARBA" id="ARBA00011738"/>
    </source>
</evidence>
<evidence type="ECO:0000313" key="10">
    <source>
        <dbReference type="Proteomes" id="UP000466864"/>
    </source>
</evidence>
<keyword evidence="6" id="KW-0479">Metal-binding</keyword>
<comment type="cofactor">
    <cofactor evidence="2">
        <name>Mn(2+)</name>
        <dbReference type="ChEBI" id="CHEBI:29035"/>
    </cofactor>
</comment>
<evidence type="ECO:0000256" key="3">
    <source>
        <dbReference type="ARBA" id="ARBA00001941"/>
    </source>
</evidence>
<accession>A0A7X2P9Q9</accession>
<dbReference type="InterPro" id="IPR003607">
    <property type="entry name" value="HD/PDEase_dom"/>
</dbReference>
<dbReference type="SUPFAM" id="SSF109604">
    <property type="entry name" value="HD-domain/PDEase-like"/>
    <property type="match status" value="1"/>
</dbReference>
<dbReference type="InterPro" id="IPR039356">
    <property type="entry name" value="YfbR/HDDC2"/>
</dbReference>
<comment type="caution">
    <text evidence="9">The sequence shown here is derived from an EMBL/GenBank/DDBJ whole genome shotgun (WGS) entry which is preliminary data.</text>
</comment>
<comment type="catalytic activity">
    <reaction evidence="1">
        <text>a 2'-deoxyribonucleoside 5'-phosphate + H2O = a 2'-deoxyribonucleoside + phosphate</text>
        <dbReference type="Rhea" id="RHEA:36167"/>
        <dbReference type="ChEBI" id="CHEBI:15377"/>
        <dbReference type="ChEBI" id="CHEBI:18274"/>
        <dbReference type="ChEBI" id="CHEBI:43474"/>
        <dbReference type="ChEBI" id="CHEBI:65317"/>
        <dbReference type="EC" id="3.1.3.89"/>
    </reaction>
</comment>